<sequence>MAGANASDTHTDDAERQRVGETWAWSRGLRIIDKQKYKPPRGTSPPPQDQQNYGLVDLLIKDFDPRIHTLSEESLIHATTAESGTYLYCYNVDFDDLAPDFVGYLYQDQVIRASNIDPSKNRLIGEFPGINKLFLYIVGTLVFGEMHVEDSNLGSFNLVTMNLNNYSPEWPSKLWIIVVDGQKLIDVIRRQYRPSKESASVCILGLLPHSYQDQPDRGLIKCKYCSKYIMGVEYGDPKSKCRCKPLHCNEWTATLHLLIGYVSVDSQNIFENLLSWLDTIVVYPLEPPYENHYIMRDLIKRG</sequence>
<protein>
    <submittedName>
        <fullName evidence="1">Uncharacterized protein</fullName>
    </submittedName>
</protein>
<reference evidence="1" key="1">
    <citation type="submission" date="2023-04" db="EMBL/GenBank/DDBJ databases">
        <title>A chromosome-level genome assembly of the parasitoid wasp Eretmocerus hayati.</title>
        <authorList>
            <person name="Zhong Y."/>
            <person name="Liu S."/>
            <person name="Liu Y."/>
        </authorList>
    </citation>
    <scope>NUCLEOTIDE SEQUENCE</scope>
    <source>
        <strain evidence="1">ZJU_SS_LIU_2023</strain>
    </source>
</reference>
<organism evidence="1 2">
    <name type="scientific">Eretmocerus hayati</name>
    <dbReference type="NCBI Taxonomy" id="131215"/>
    <lineage>
        <taxon>Eukaryota</taxon>
        <taxon>Metazoa</taxon>
        <taxon>Ecdysozoa</taxon>
        <taxon>Arthropoda</taxon>
        <taxon>Hexapoda</taxon>
        <taxon>Insecta</taxon>
        <taxon>Pterygota</taxon>
        <taxon>Neoptera</taxon>
        <taxon>Endopterygota</taxon>
        <taxon>Hymenoptera</taxon>
        <taxon>Apocrita</taxon>
        <taxon>Proctotrupomorpha</taxon>
        <taxon>Chalcidoidea</taxon>
        <taxon>Aphelinidae</taxon>
        <taxon>Aphelininae</taxon>
        <taxon>Eretmocerus</taxon>
    </lineage>
</organism>
<proteinExistence type="predicted"/>
<comment type="caution">
    <text evidence="1">The sequence shown here is derived from an EMBL/GenBank/DDBJ whole genome shotgun (WGS) entry which is preliminary data.</text>
</comment>
<accession>A0ACC2NFF2</accession>
<evidence type="ECO:0000313" key="2">
    <source>
        <dbReference type="Proteomes" id="UP001239111"/>
    </source>
</evidence>
<keyword evidence="2" id="KW-1185">Reference proteome</keyword>
<name>A0ACC2NFF2_9HYME</name>
<dbReference type="Proteomes" id="UP001239111">
    <property type="component" value="Chromosome 3"/>
</dbReference>
<dbReference type="EMBL" id="CM056743">
    <property type="protein sequence ID" value="KAJ8669386.1"/>
    <property type="molecule type" value="Genomic_DNA"/>
</dbReference>
<gene>
    <name evidence="1" type="ORF">QAD02_000645</name>
</gene>
<evidence type="ECO:0000313" key="1">
    <source>
        <dbReference type="EMBL" id="KAJ8669386.1"/>
    </source>
</evidence>